<evidence type="ECO:0000256" key="1">
    <source>
        <dbReference type="SAM" id="MobiDB-lite"/>
    </source>
</evidence>
<protein>
    <submittedName>
        <fullName evidence="2">Uncharacterized protein</fullName>
    </submittedName>
</protein>
<organism evidence="2 3">
    <name type="scientific">Symbiodinium microadriaticum</name>
    <name type="common">Dinoflagellate</name>
    <name type="synonym">Zooxanthella microadriatica</name>
    <dbReference type="NCBI Taxonomy" id="2951"/>
    <lineage>
        <taxon>Eukaryota</taxon>
        <taxon>Sar</taxon>
        <taxon>Alveolata</taxon>
        <taxon>Dinophyceae</taxon>
        <taxon>Suessiales</taxon>
        <taxon>Symbiodiniaceae</taxon>
        <taxon>Symbiodinium</taxon>
    </lineage>
</organism>
<dbReference type="OrthoDB" id="10291543at2759"/>
<evidence type="ECO:0000313" key="3">
    <source>
        <dbReference type="Proteomes" id="UP000186817"/>
    </source>
</evidence>
<evidence type="ECO:0000313" key="2">
    <source>
        <dbReference type="EMBL" id="OLQ03216.1"/>
    </source>
</evidence>
<comment type="caution">
    <text evidence="2">The sequence shown here is derived from an EMBL/GenBank/DDBJ whole genome shotgun (WGS) entry which is preliminary data.</text>
</comment>
<proteinExistence type="predicted"/>
<reference evidence="2 3" key="1">
    <citation type="submission" date="2016-02" db="EMBL/GenBank/DDBJ databases">
        <title>Genome analysis of coral dinoflagellate symbionts highlights evolutionary adaptations to a symbiotic lifestyle.</title>
        <authorList>
            <person name="Aranda M."/>
            <person name="Li Y."/>
            <person name="Liew Y.J."/>
            <person name="Baumgarten S."/>
            <person name="Simakov O."/>
            <person name="Wilson M."/>
            <person name="Piel J."/>
            <person name="Ashoor H."/>
            <person name="Bougouffa S."/>
            <person name="Bajic V.B."/>
            <person name="Ryu T."/>
            <person name="Ravasi T."/>
            <person name="Bayer T."/>
            <person name="Micklem G."/>
            <person name="Kim H."/>
            <person name="Bhak J."/>
            <person name="Lajeunesse T.C."/>
            <person name="Voolstra C.R."/>
        </authorList>
    </citation>
    <scope>NUCLEOTIDE SEQUENCE [LARGE SCALE GENOMIC DNA]</scope>
    <source>
        <strain evidence="2 3">CCMP2467</strain>
    </source>
</reference>
<keyword evidence="3" id="KW-1185">Reference proteome</keyword>
<dbReference type="EMBL" id="LSRX01000242">
    <property type="protein sequence ID" value="OLQ03216.1"/>
    <property type="molecule type" value="Genomic_DNA"/>
</dbReference>
<gene>
    <name evidence="2" type="ORF">AK812_SmicGene13863</name>
</gene>
<dbReference type="AlphaFoldDB" id="A0A1Q9E728"/>
<accession>A0A1Q9E728</accession>
<sequence length="129" mass="13613">MSLGLCPVIVGKAKLTFIEPKGFPSMLADLAVFAKSPLDLKTSAAINVVAFDGPASGTLQGDTAVRPGWFKRSRLTGNSSDAGDQNKQDKQTGQKHDVIDVDADGSNNDKSRLEGQPQQGDLLDNVDEG</sequence>
<dbReference type="Proteomes" id="UP000186817">
    <property type="component" value="Unassembled WGS sequence"/>
</dbReference>
<name>A0A1Q9E728_SYMMI</name>
<feature type="region of interest" description="Disordered" evidence="1">
    <location>
        <begin position="53"/>
        <end position="129"/>
    </location>
</feature>
<feature type="compositionally biased region" description="Basic and acidic residues" evidence="1">
    <location>
        <begin position="84"/>
        <end position="99"/>
    </location>
</feature>